<feature type="region of interest" description="Disordered" evidence="7">
    <location>
        <begin position="1343"/>
        <end position="1380"/>
    </location>
</feature>
<comment type="caution">
    <text evidence="8">The sequence shown here is derived from an EMBL/GenBank/DDBJ whole genome shotgun (WGS) entry which is preliminary data.</text>
</comment>
<dbReference type="PROSITE" id="PS00678">
    <property type="entry name" value="WD_REPEATS_1"/>
    <property type="match status" value="1"/>
</dbReference>
<dbReference type="PANTHER" id="PTHR22852:SF0">
    <property type="entry name" value="DENTICLELESS PROTEIN HOMOLOG"/>
    <property type="match status" value="1"/>
</dbReference>
<accession>A0A836C1T5</accession>
<dbReference type="InterPro" id="IPR015943">
    <property type="entry name" value="WD40/YVTN_repeat-like_dom_sf"/>
</dbReference>
<evidence type="ECO:0000256" key="7">
    <source>
        <dbReference type="SAM" id="MobiDB-lite"/>
    </source>
</evidence>
<dbReference type="InterPro" id="IPR001680">
    <property type="entry name" value="WD40_rpt"/>
</dbReference>
<gene>
    <name evidence="8" type="ORF">HYH03_005782</name>
</gene>
<feature type="compositionally biased region" description="Basic and acidic residues" evidence="7">
    <location>
        <begin position="1461"/>
        <end position="1471"/>
    </location>
</feature>
<protein>
    <submittedName>
        <fullName evidence="8">Uncharacterized protein</fullName>
    </submittedName>
</protein>
<feature type="region of interest" description="Disordered" evidence="7">
    <location>
        <begin position="484"/>
        <end position="517"/>
    </location>
</feature>
<feature type="compositionally biased region" description="Low complexity" evidence="7">
    <location>
        <begin position="722"/>
        <end position="740"/>
    </location>
</feature>
<feature type="compositionally biased region" description="Low complexity" evidence="7">
    <location>
        <begin position="1595"/>
        <end position="1621"/>
    </location>
</feature>
<organism evidence="8 9">
    <name type="scientific">Edaphochlamys debaryana</name>
    <dbReference type="NCBI Taxonomy" id="47281"/>
    <lineage>
        <taxon>Eukaryota</taxon>
        <taxon>Viridiplantae</taxon>
        <taxon>Chlorophyta</taxon>
        <taxon>core chlorophytes</taxon>
        <taxon>Chlorophyceae</taxon>
        <taxon>CS clade</taxon>
        <taxon>Chlamydomonadales</taxon>
        <taxon>Chlamydomonadales incertae sedis</taxon>
        <taxon>Edaphochlamys</taxon>
    </lineage>
</organism>
<feature type="compositionally biased region" description="Low complexity" evidence="7">
    <location>
        <begin position="1358"/>
        <end position="1371"/>
    </location>
</feature>
<keyword evidence="3" id="KW-0677">Repeat</keyword>
<feature type="region of interest" description="Disordered" evidence="7">
    <location>
        <begin position="1269"/>
        <end position="1301"/>
    </location>
</feature>
<feature type="repeat" description="WD" evidence="6">
    <location>
        <begin position="130"/>
        <end position="163"/>
    </location>
</feature>
<feature type="region of interest" description="Disordered" evidence="7">
    <location>
        <begin position="1530"/>
        <end position="1731"/>
    </location>
</feature>
<dbReference type="InterPro" id="IPR019775">
    <property type="entry name" value="WD40_repeat_CS"/>
</dbReference>
<feature type="region of interest" description="Disordered" evidence="7">
    <location>
        <begin position="2026"/>
        <end position="2049"/>
    </location>
</feature>
<feature type="compositionally biased region" description="Gly residues" evidence="7">
    <location>
        <begin position="825"/>
        <end position="839"/>
    </location>
</feature>
<feature type="region of interest" description="Disordered" evidence="7">
    <location>
        <begin position="678"/>
        <end position="776"/>
    </location>
</feature>
<feature type="region of interest" description="Disordered" evidence="7">
    <location>
        <begin position="249"/>
        <end position="270"/>
    </location>
</feature>
<feature type="compositionally biased region" description="Low complexity" evidence="7">
    <location>
        <begin position="1441"/>
        <end position="1454"/>
    </location>
</feature>
<dbReference type="Pfam" id="PF00400">
    <property type="entry name" value="WD40"/>
    <property type="match status" value="2"/>
</dbReference>
<evidence type="ECO:0000256" key="3">
    <source>
        <dbReference type="ARBA" id="ARBA00022737"/>
    </source>
</evidence>
<feature type="compositionally biased region" description="Pro residues" evidence="7">
    <location>
        <begin position="607"/>
        <end position="616"/>
    </location>
</feature>
<dbReference type="EMBL" id="JAEHOE010000020">
    <property type="protein sequence ID" value="KAG2496182.1"/>
    <property type="molecule type" value="Genomic_DNA"/>
</dbReference>
<feature type="compositionally biased region" description="Acidic residues" evidence="7">
    <location>
        <begin position="1665"/>
        <end position="1681"/>
    </location>
</feature>
<feature type="compositionally biased region" description="Low complexity" evidence="7">
    <location>
        <begin position="259"/>
        <end position="270"/>
    </location>
</feature>
<keyword evidence="2 6" id="KW-0853">WD repeat</keyword>
<dbReference type="Proteomes" id="UP000612055">
    <property type="component" value="Unassembled WGS sequence"/>
</dbReference>
<feature type="compositionally biased region" description="Acidic residues" evidence="7">
    <location>
        <begin position="1043"/>
        <end position="1053"/>
    </location>
</feature>
<dbReference type="PROSITE" id="PS50082">
    <property type="entry name" value="WD_REPEATS_2"/>
    <property type="match status" value="3"/>
</dbReference>
<dbReference type="Gene3D" id="2.130.10.10">
    <property type="entry name" value="YVTN repeat-like/Quinoprotein amine dehydrogenase"/>
    <property type="match status" value="2"/>
</dbReference>
<feature type="repeat" description="WD" evidence="6">
    <location>
        <begin position="202"/>
        <end position="237"/>
    </location>
</feature>
<feature type="repeat" description="WD" evidence="6">
    <location>
        <begin position="91"/>
        <end position="129"/>
    </location>
</feature>
<feature type="compositionally biased region" description="Pro residues" evidence="7">
    <location>
        <begin position="1493"/>
        <end position="1504"/>
    </location>
</feature>
<feature type="region of interest" description="Disordered" evidence="7">
    <location>
        <begin position="1915"/>
        <end position="1990"/>
    </location>
</feature>
<feature type="compositionally biased region" description="Basic and acidic residues" evidence="7">
    <location>
        <begin position="848"/>
        <end position="861"/>
    </location>
</feature>
<feature type="compositionally biased region" description="Gly residues" evidence="7">
    <location>
        <begin position="741"/>
        <end position="753"/>
    </location>
</feature>
<evidence type="ECO:0000313" key="9">
    <source>
        <dbReference type="Proteomes" id="UP000612055"/>
    </source>
</evidence>
<feature type="region of interest" description="Disordered" evidence="7">
    <location>
        <begin position="1426"/>
        <end position="1471"/>
    </location>
</feature>
<dbReference type="PANTHER" id="PTHR22852">
    <property type="entry name" value="LETHAL 2 DENTICLELESS PROTEIN RETINOIC ACID-REGULATED NUCLEAR MATRIX-ASSOCIATED PROTEIN"/>
    <property type="match status" value="1"/>
</dbReference>
<evidence type="ECO:0000256" key="6">
    <source>
        <dbReference type="PROSITE-ProRule" id="PRU00221"/>
    </source>
</evidence>
<dbReference type="GO" id="GO:0043161">
    <property type="term" value="P:proteasome-mediated ubiquitin-dependent protein catabolic process"/>
    <property type="evidence" value="ECO:0007669"/>
    <property type="project" value="TreeGrafter"/>
</dbReference>
<comment type="similarity">
    <text evidence="5">Belongs to the WD repeat cdt2 family.</text>
</comment>
<feature type="compositionally biased region" description="Low complexity" evidence="7">
    <location>
        <begin position="417"/>
        <end position="427"/>
    </location>
</feature>
<evidence type="ECO:0000256" key="5">
    <source>
        <dbReference type="ARBA" id="ARBA00038344"/>
    </source>
</evidence>
<feature type="compositionally biased region" description="Basic and acidic residues" evidence="7">
    <location>
        <begin position="1550"/>
        <end position="1569"/>
    </location>
</feature>
<keyword evidence="9" id="KW-1185">Reference proteome</keyword>
<feature type="region of interest" description="Disordered" evidence="7">
    <location>
        <begin position="947"/>
        <end position="985"/>
    </location>
</feature>
<feature type="region of interest" description="Disordered" evidence="7">
    <location>
        <begin position="417"/>
        <end position="439"/>
    </location>
</feature>
<dbReference type="GO" id="GO:0030674">
    <property type="term" value="F:protein-macromolecule adaptor activity"/>
    <property type="evidence" value="ECO:0007669"/>
    <property type="project" value="TreeGrafter"/>
</dbReference>
<name>A0A836C1T5_9CHLO</name>
<feature type="compositionally biased region" description="Acidic residues" evidence="7">
    <location>
        <begin position="1708"/>
        <end position="1731"/>
    </location>
</feature>
<reference evidence="8" key="1">
    <citation type="journal article" date="2020" name="bioRxiv">
        <title>Comparative genomics of Chlamydomonas.</title>
        <authorList>
            <person name="Craig R.J."/>
            <person name="Hasan A.R."/>
            <person name="Ness R.W."/>
            <person name="Keightley P.D."/>
        </authorList>
    </citation>
    <scope>NUCLEOTIDE SEQUENCE</scope>
    <source>
        <strain evidence="8">CCAP 11/70</strain>
    </source>
</reference>
<feature type="region of interest" description="Disordered" evidence="7">
    <location>
        <begin position="562"/>
        <end position="626"/>
    </location>
</feature>
<dbReference type="PROSITE" id="PS50294">
    <property type="entry name" value="WD_REPEATS_REGION"/>
    <property type="match status" value="1"/>
</dbReference>
<dbReference type="InterPro" id="IPR051865">
    <property type="entry name" value="WD-repeat_CDT2_adapter"/>
</dbReference>
<feature type="region of interest" description="Disordered" evidence="7">
    <location>
        <begin position="1023"/>
        <end position="1211"/>
    </location>
</feature>
<feature type="compositionally biased region" description="Gly residues" evidence="7">
    <location>
        <begin position="1627"/>
        <end position="1638"/>
    </location>
</feature>
<feature type="compositionally biased region" description="Pro residues" evidence="7">
    <location>
        <begin position="1931"/>
        <end position="1940"/>
    </location>
</feature>
<evidence type="ECO:0000313" key="8">
    <source>
        <dbReference type="EMBL" id="KAG2496182.1"/>
    </source>
</evidence>
<keyword evidence="4" id="KW-0833">Ubl conjugation pathway</keyword>
<comment type="pathway">
    <text evidence="1">Protein modification; protein ubiquitination.</text>
</comment>
<dbReference type="SUPFAM" id="SSF50978">
    <property type="entry name" value="WD40 repeat-like"/>
    <property type="match status" value="1"/>
</dbReference>
<dbReference type="OrthoDB" id="2096344at2759"/>
<evidence type="ECO:0000256" key="4">
    <source>
        <dbReference type="ARBA" id="ARBA00022786"/>
    </source>
</evidence>
<dbReference type="GO" id="GO:0005634">
    <property type="term" value="C:nucleus"/>
    <property type="evidence" value="ECO:0007669"/>
    <property type="project" value="TreeGrafter"/>
</dbReference>
<proteinExistence type="inferred from homology"/>
<evidence type="ECO:0000256" key="1">
    <source>
        <dbReference type="ARBA" id="ARBA00004906"/>
    </source>
</evidence>
<dbReference type="InterPro" id="IPR036322">
    <property type="entry name" value="WD40_repeat_dom_sf"/>
</dbReference>
<feature type="region of interest" description="Disordered" evidence="7">
    <location>
        <begin position="1750"/>
        <end position="1893"/>
    </location>
</feature>
<feature type="compositionally biased region" description="Basic and acidic residues" evidence="7">
    <location>
        <begin position="1874"/>
        <end position="1884"/>
    </location>
</feature>
<feature type="compositionally biased region" description="Polar residues" evidence="7">
    <location>
        <begin position="1750"/>
        <end position="1759"/>
    </location>
</feature>
<dbReference type="SMART" id="SM00320">
    <property type="entry name" value="WD40"/>
    <property type="match status" value="5"/>
</dbReference>
<sequence>MYGAGRLQLQRDLLGSITFEAAAATVPLPPATETAGLPIVCKYNRMPSNGQLLAVGGEEGFVTVVNTDRVDTLQSRVQDGTWRPRAHWLCHRNSIFDLAWAKGDSVLYTASGHQHVGVWDVETSTALAVAEGHEGSVKAVAPMSLCEDVFATGSRDGRIMLWDARVASGRGAQAEASRLAPVWVQDLAHTRLPAGASRSKAAKGNPTTVTTVAFLPASYMLLSGGAQDTAVKLWDLRMRGLPLCGAELPSKPTGRGKGKAAAGAEPQAGVPHEVGSYAGPSRSSAAGVTHIAVTEAGDRLIVSCVDSQHHLYSASGLLSGPLASWQAPAPAFRGTFYQRSAFSPCGDYVLCGSKDVGAHIWSTAAPERPAVQLPHEHEVTGVAWSASDWAQVATCSDSGEVRVWSLARLPAAEGPALPAQAAGRSSAAGGGAAETSHQLELEPEGAPVAVAAPVAVGLPPTPATAPKPASARRLVQTRINLARAARPSTADTTPVPSAPAPAPAAADPAAAGAEQGSPMGGVATAAAAAMEDGAVVSPIAGVAAVQPGATAAALRAGAVFSPSASPARPATGARRTGPLPPVPIFSPAVNRWQSPRSAALAQQPAMPGLPPLPPGDAAPASQPITFAPAGPVEAPAAAAGIAASAGAIAAAPVAVAGGLEAAMLGLPLVRTQSPVHIRPSQLPAPQQPEPQPEPQTQLAARVPAMSPRATPSGSARPRSRLGPFSPSHSAHSSGSVRSGSSSGGSGGSGGGGAQSVSTGHVRSASQGSGHQHAGAPQGVVGQIVRASPRRGFIQGYPAAGPEALFSLASASPRRGESPRQPPSDGGFGRGGGGSGGAGIGRQLFSQPDDSHTSHPPARSDDAAPATSVDRLLMSPRSRFHGEAMSMGQGQGNPGSWTPVRSPRPAWRPPTPVHIAFELHDGTDVGPALRHRALHPADCGPFDENILADAPSYGSDESDGGAPLLPTRRRPAARRASATGDGGAAAPRLDLFAGLDAAEAGAEVQGPGGEEAGGDFGGAWALARRGGGASSTGMALSDGAWSSDGDDIDWESDPYGDKENTPPPPELEEAAAPALPTASAGVPAGAPGTPRAAPAASPRSAAPAASRGSLPRLLAPVVAEPGGGDLRGGESLQSPTRSQRPAVPPSPFAAAPPFAAAAAAAAGPDARPDFAARSAPSLHSVPSVSAGVAPGPAVDRASREGSLEDREDGDGGLFHCVTMPSFGAALRNFGYTSAGSDDEGDGAAGGASGGDAMDTECDAAAARYAAEAAAALPPPRSVGRRSHPGTDAVGLAPRAGDNPTPLKKARRSYVFEDEAGGEGAFGSPPRDATSPLHFSVSEAALAAANGPTPTPISKSRPRTNAAAALASTAETAGPSAVPPSPFPRLVPSSCRKAGGGSRLGFGAAAAMATAAAGAALPLHAGLLGTPSHHLTDGSASPAPKVGTASRTGARTSAASKEFHRRRAEEARSERDGAVMSPFGFGLLSPSGAAAVLPPPPPAPFLPPPSAQKRGGPSLPLHGVLFGAPGIALSDGSASPAPKVGTASRTGPRGSEASKEFYRRRAEEARSERDGAVMSPFGFGLLSPSAAAQPPAPPPSAAASQPRSSRSSGEAARAEAAAAGPAADVARLLGGGAGQEGFGLGTRLRFDSPDDSPPGPNRTAAAMAAESDSDDGAGTEDDDDEDLAPGVRRLVLDPEDEQAQELLARQASGDADEQVETDDEEAEAAEEDEDEEMGLTLECSVRSLSVVFETQATQGGSTQVVPATFPEDGEEEGAEGAGYREAAAQRWGRPLPAEERTVASPALRAGDGDGDDDDGFELRSQGGDAMERHGSVNFGRLFGGRSQPAGAGAQHPHPQQLGQQQGRGGEVAVSEILPDESSRCFPEHGRNGSGGDGAAAGGWGTGFGAVMPMAMGSQSAPRQAAAAAPAAAAGGRMPPPPAPALPPARGVQRSVPEVFPELPCPTENVPQPQAVPQPRPAAQPHTAAGARKPRQQTLLQCWETTAPAPAQVHAPQQARQAGVQSLFGGLGPAGAQSPAARMLGPNGLTSPRYFR</sequence>
<feature type="compositionally biased region" description="Low complexity" evidence="7">
    <location>
        <begin position="1147"/>
        <end position="1172"/>
    </location>
</feature>
<feature type="region of interest" description="Disordered" evidence="7">
    <location>
        <begin position="1493"/>
        <end position="1513"/>
    </location>
</feature>
<feature type="compositionally biased region" description="Low complexity" evidence="7">
    <location>
        <begin position="1069"/>
        <end position="1111"/>
    </location>
</feature>
<evidence type="ECO:0000256" key="2">
    <source>
        <dbReference type="ARBA" id="ARBA00022574"/>
    </source>
</evidence>
<feature type="compositionally biased region" description="Low complexity" evidence="7">
    <location>
        <begin position="1915"/>
        <end position="1930"/>
    </location>
</feature>
<feature type="region of interest" description="Disordered" evidence="7">
    <location>
        <begin position="810"/>
        <end position="866"/>
    </location>
</feature>
<feature type="compositionally biased region" description="Low complexity" evidence="7">
    <location>
        <begin position="1846"/>
        <end position="1858"/>
    </location>
</feature>